<accession>A0ABX4N6Z0</accession>
<feature type="region of interest" description="Disordered" evidence="1">
    <location>
        <begin position="1"/>
        <end position="41"/>
    </location>
</feature>
<keyword evidence="3" id="KW-1185">Reference proteome</keyword>
<comment type="caution">
    <text evidence="2">The sequence shown here is derived from an EMBL/GenBank/DDBJ whole genome shotgun (WGS) entry which is preliminary data.</text>
</comment>
<proteinExistence type="predicted"/>
<evidence type="ECO:0000256" key="1">
    <source>
        <dbReference type="SAM" id="MobiDB-lite"/>
    </source>
</evidence>
<dbReference type="Proteomes" id="UP000231919">
    <property type="component" value="Unassembled WGS sequence"/>
</dbReference>
<feature type="compositionally biased region" description="Basic and acidic residues" evidence="1">
    <location>
        <begin position="21"/>
        <end position="40"/>
    </location>
</feature>
<dbReference type="EMBL" id="NPDP01000027">
    <property type="protein sequence ID" value="PJZ29070.1"/>
    <property type="molecule type" value="Genomic_DNA"/>
</dbReference>
<sequence length="152" mass="17531">MQETEINLEERIQTESETDESQIKKEETKKQEETNEEKNSYEFSKAVLSLDEKSKQILFDSLCSAITNTNQRDSVLHLVFTKAKKILREKGTLEGSPETDTEFSNRVSNLSPQERQVLYDSVCSAIENQNERDTILHILFWKAEKLIAESGK</sequence>
<name>A0ABX4N6Z0_9LEPT</name>
<gene>
    <name evidence="2" type="ORF">CH378_14375</name>
</gene>
<evidence type="ECO:0000313" key="2">
    <source>
        <dbReference type="EMBL" id="PJZ29070.1"/>
    </source>
</evidence>
<reference evidence="2 3" key="1">
    <citation type="submission" date="2017-07" db="EMBL/GenBank/DDBJ databases">
        <title>Leptospira spp. isolated from tropical soils.</title>
        <authorList>
            <person name="Thibeaux R."/>
            <person name="Iraola G."/>
            <person name="Ferres I."/>
            <person name="Bierque E."/>
            <person name="Girault D."/>
            <person name="Soupe-Gilbert M.-E."/>
            <person name="Picardeau M."/>
            <person name="Goarant C."/>
        </authorList>
    </citation>
    <scope>NUCLEOTIDE SEQUENCE [LARGE SCALE GENOMIC DNA]</scope>
    <source>
        <strain evidence="2 3">JW2-C-B1</strain>
    </source>
</reference>
<organism evidence="2 3">
    <name type="scientific">Leptospira kmetyi</name>
    <dbReference type="NCBI Taxonomy" id="408139"/>
    <lineage>
        <taxon>Bacteria</taxon>
        <taxon>Pseudomonadati</taxon>
        <taxon>Spirochaetota</taxon>
        <taxon>Spirochaetia</taxon>
        <taxon>Leptospirales</taxon>
        <taxon>Leptospiraceae</taxon>
        <taxon>Leptospira</taxon>
    </lineage>
</organism>
<dbReference type="RefSeq" id="WP_100738925.1">
    <property type="nucleotide sequence ID" value="NZ_NPDO01000015.1"/>
</dbReference>
<evidence type="ECO:0000313" key="3">
    <source>
        <dbReference type="Proteomes" id="UP000231919"/>
    </source>
</evidence>
<protein>
    <submittedName>
        <fullName evidence="2">Uncharacterized protein</fullName>
    </submittedName>
</protein>